<dbReference type="InterPro" id="IPR023394">
    <property type="entry name" value="Sec7_C_sf"/>
</dbReference>
<feature type="compositionally biased region" description="Polar residues" evidence="3">
    <location>
        <begin position="455"/>
        <end position="465"/>
    </location>
</feature>
<proteinExistence type="predicted"/>
<dbReference type="EMBL" id="JAPFFF010000006">
    <property type="protein sequence ID" value="KAK8887340.1"/>
    <property type="molecule type" value="Genomic_DNA"/>
</dbReference>
<accession>A0ABR2K889</accession>
<keyword evidence="6" id="KW-1185">Reference proteome</keyword>
<dbReference type="Pfam" id="PF09324">
    <property type="entry name" value="Sec7-like_HDS"/>
    <property type="match status" value="1"/>
</dbReference>
<dbReference type="InterPro" id="IPR015403">
    <property type="entry name" value="Mon2/Sec7/BIG1-like_HDS"/>
</dbReference>
<dbReference type="Gene3D" id="1.10.1000.11">
    <property type="entry name" value="Arf Nucleotide-binding Site Opener,domain 2"/>
    <property type="match status" value="1"/>
</dbReference>
<dbReference type="InterPro" id="IPR016024">
    <property type="entry name" value="ARM-type_fold"/>
</dbReference>
<evidence type="ECO:0000313" key="5">
    <source>
        <dbReference type="EMBL" id="KAK8887340.1"/>
    </source>
</evidence>
<dbReference type="SUPFAM" id="SSF48371">
    <property type="entry name" value="ARM repeat"/>
    <property type="match status" value="1"/>
</dbReference>
<organism evidence="5 6">
    <name type="scientific">Tritrichomonas musculus</name>
    <dbReference type="NCBI Taxonomy" id="1915356"/>
    <lineage>
        <taxon>Eukaryota</taxon>
        <taxon>Metamonada</taxon>
        <taxon>Parabasalia</taxon>
        <taxon>Tritrichomonadida</taxon>
        <taxon>Tritrichomonadidae</taxon>
        <taxon>Tritrichomonas</taxon>
    </lineage>
</organism>
<evidence type="ECO:0000256" key="1">
    <source>
        <dbReference type="ARBA" id="ARBA00004496"/>
    </source>
</evidence>
<dbReference type="Proteomes" id="UP001470230">
    <property type="component" value="Unassembled WGS sequence"/>
</dbReference>
<dbReference type="CDD" id="cd00171">
    <property type="entry name" value="Sec7"/>
    <property type="match status" value="1"/>
</dbReference>
<dbReference type="SMART" id="SM00222">
    <property type="entry name" value="Sec7"/>
    <property type="match status" value="1"/>
</dbReference>
<dbReference type="InterPro" id="IPR000904">
    <property type="entry name" value="Sec7_dom"/>
</dbReference>
<evidence type="ECO:0000313" key="6">
    <source>
        <dbReference type="Proteomes" id="UP001470230"/>
    </source>
</evidence>
<sequence length="1378" mass="157769">MSQSSAAFIPLIHSQLAELKKICGTLFHRPVRDSLASTESYLQNLKSDENNIINLQTALAPFFTAFDDDQKLFQATVLDCFYKIFRQSSPAFYPNRDLTWQIINLLLKFDKTNLDELNLACCNVCIACLRSPSGIHFCHGSLLRKMFRLLFRIFNNTDNSNTFNSIKTSINETLLAIFDSYNEPVELLPNTTIEGLVEISTSILIENSMSIRKYLSPILEAGDYTPTIRDVDVFAVISLFSSIIEKNKLKLKTIKLAAEFLVSSLKQKSKFFERSAFRLLLETKIHVACLSLMLDNRMELADLTSDLFISIWERFAPYYNEGMNAILVKGLQTTLTSPYPNVLARSLTIYKKLAKYPQIFVDAFVNYDCDRSGFFDNVWENTLNLIIKLAYPDKKPNTANMQNNVQLQAIDVIVDFLETLWKYFEVESEKEQEIEKEKEAQEKEDHKKEKKAKQISRSPSSSETPQEFFEAKKAKDTFSKGLDLFKKSFKKGLKFFIEKGFCSNTPQSIADFLWDNEALDPIQVGQLIGDKDQVETLKCYTNHFDFKHLSFEQAFRIFLQKFQVPGEAQMIDRVMEQFGSKFYNDNPTLFSCADTVYVLAFSALMLHTDAFHPNVKARMTLEQFIQNNKGIDNGNDMPVEFLTDLYKGITSKQIYVTNMKTSAPLNASSSLLTREQRADLYKSQMKRTLEEARNITVVPVTADDGANNTSLNSSSKHVFHRSESHLFIGPMFQSIWGGALAVLTMTFEQNDDPKIYKTCLRGLSNSVHIASHCFIEIALDTLIDSFGTFTCLRKGLRDSKPKNFECTNTLLKIALEDKNYLRGAWEIVMGELSALDRMQLLSQNFNVDDMKQLFAESPELDRESIIDFIRAICHTSNLELAENPPRFFLLEQVRIVAVFNMQRPRYIWMPIWDIIGEYLLNISSGSSAQLDIALMGVNTLTQIAKAFLDQPELTQFHFQRHFMFPFQQIFEKQTSYEVHDYVLENLLKIIESDSGDKLQSGWSVIFDLLTIASVDRLLQERAFNLVSIIVKKYLGIISSIDLISVLSNFFANAENVKLREQAVLDLGEVAKILPIEEENAWFSIFAALGYSGQNEIDSVRVQSHEVYLNILKTINLPTNLLKSAIEEALPQYFEATEFHPHDEQFFSSGIVFLKRVFDEVFDGDWDSKFKPDFQSSIFDCLKNCSLSINKDLSKSALNLIEAKFKVVDIDVTINCLSKIGEKIDLMTIPNARLFLSIVETFNEQSSPDENRFIDVIKKTVEVCKNKQLFVIWAQCRSTLLKTLQKFASKDEVRPEIAQTLSDTLQCYVENDFLKKDENEQSLAWNQAVVVSLNMLNKMEDNLFNMCFDKSSDSLLKIILAYSSEVRKQISLAMQRRLL</sequence>
<dbReference type="PROSITE" id="PS50190">
    <property type="entry name" value="SEC7"/>
    <property type="match status" value="1"/>
</dbReference>
<reference evidence="5 6" key="1">
    <citation type="submission" date="2024-04" db="EMBL/GenBank/DDBJ databases">
        <title>Tritrichomonas musculus Genome.</title>
        <authorList>
            <person name="Alves-Ferreira E."/>
            <person name="Grigg M."/>
            <person name="Lorenzi H."/>
            <person name="Galac M."/>
        </authorList>
    </citation>
    <scope>NUCLEOTIDE SEQUENCE [LARGE SCALE GENOMIC DNA]</scope>
    <source>
        <strain evidence="5 6">EAF2021</strain>
    </source>
</reference>
<comment type="subcellular location">
    <subcellularLocation>
        <location evidence="1">Cytoplasm</location>
    </subcellularLocation>
</comment>
<dbReference type="PANTHER" id="PTHR10663">
    <property type="entry name" value="GUANYL-NUCLEOTIDE EXCHANGE FACTOR"/>
    <property type="match status" value="1"/>
</dbReference>
<evidence type="ECO:0000259" key="4">
    <source>
        <dbReference type="PROSITE" id="PS50190"/>
    </source>
</evidence>
<dbReference type="Gene3D" id="1.10.220.20">
    <property type="match status" value="1"/>
</dbReference>
<feature type="compositionally biased region" description="Basic and acidic residues" evidence="3">
    <location>
        <begin position="433"/>
        <end position="447"/>
    </location>
</feature>
<feature type="domain" description="SEC7" evidence="4">
    <location>
        <begin position="467"/>
        <end position="652"/>
    </location>
</feature>
<evidence type="ECO:0000256" key="3">
    <source>
        <dbReference type="SAM" id="MobiDB-lite"/>
    </source>
</evidence>
<dbReference type="InterPro" id="IPR035999">
    <property type="entry name" value="Sec7_dom_sf"/>
</dbReference>
<gene>
    <name evidence="5" type="ORF">M9Y10_038379</name>
</gene>
<comment type="caution">
    <text evidence="5">The sequence shown here is derived from an EMBL/GenBank/DDBJ whole genome shotgun (WGS) entry which is preliminary data.</text>
</comment>
<protein>
    <recommendedName>
        <fullName evidence="4">SEC7 domain-containing protein</fullName>
    </recommendedName>
</protein>
<feature type="region of interest" description="Disordered" evidence="3">
    <location>
        <begin position="433"/>
        <end position="466"/>
    </location>
</feature>
<dbReference type="Pfam" id="PF01369">
    <property type="entry name" value="Sec7"/>
    <property type="match status" value="1"/>
</dbReference>
<dbReference type="SUPFAM" id="SSF48425">
    <property type="entry name" value="Sec7 domain"/>
    <property type="match status" value="1"/>
</dbReference>
<evidence type="ECO:0000256" key="2">
    <source>
        <dbReference type="ARBA" id="ARBA00022490"/>
    </source>
</evidence>
<dbReference type="PANTHER" id="PTHR10663:SF375">
    <property type="entry name" value="LD29171P"/>
    <property type="match status" value="1"/>
</dbReference>
<name>A0ABR2K889_9EUKA</name>
<keyword evidence="2" id="KW-0963">Cytoplasm</keyword>